<name>A0A078B3V1_STYLE</name>
<organism evidence="2 3">
    <name type="scientific">Stylonychia lemnae</name>
    <name type="common">Ciliate</name>
    <dbReference type="NCBI Taxonomy" id="5949"/>
    <lineage>
        <taxon>Eukaryota</taxon>
        <taxon>Sar</taxon>
        <taxon>Alveolata</taxon>
        <taxon>Ciliophora</taxon>
        <taxon>Intramacronucleata</taxon>
        <taxon>Spirotrichea</taxon>
        <taxon>Stichotrichia</taxon>
        <taxon>Sporadotrichida</taxon>
        <taxon>Oxytrichidae</taxon>
        <taxon>Stylonychinae</taxon>
        <taxon>Stylonychia</taxon>
    </lineage>
</organism>
<accession>A0A078B3V1</accession>
<evidence type="ECO:0000313" key="3">
    <source>
        <dbReference type="Proteomes" id="UP000039865"/>
    </source>
</evidence>
<keyword evidence="3" id="KW-1185">Reference proteome</keyword>
<evidence type="ECO:0000313" key="2">
    <source>
        <dbReference type="EMBL" id="CDW87872.1"/>
    </source>
</evidence>
<feature type="region of interest" description="Disordered" evidence="1">
    <location>
        <begin position="235"/>
        <end position="291"/>
    </location>
</feature>
<dbReference type="InParanoid" id="A0A078B3V1"/>
<feature type="compositionally biased region" description="Polar residues" evidence="1">
    <location>
        <begin position="278"/>
        <end position="291"/>
    </location>
</feature>
<gene>
    <name evidence="2" type="primary">Contig6491.g6942</name>
    <name evidence="2" type="ORF">STYLEM_16985</name>
</gene>
<sequence length="568" mass="64603">MPDHKLPITKPADILFQANIKSENMMELYFESLEVVKVLVGQLFQLNIPASLLNNATRAIEPKHIQYEETSQLNYQTTLNQQIMKQDTTRNRLINKKIRPTNMLSLTKIQNQMTNFQKDPQAILVNVKYDQTQNIILRKNPLVIENGIWRTSNDLRAHGNSVRSLQYKIQQHNLAYQKSYQSPTITKHDSTNYECLYHFLGILKDQTDKKLKQLSSQKNTITSNVEEFSPLKPQDSFLSLNKNEQPSQSALRNKSKSLRNYGRNQRPFSATVGGRINPTHQKNNQSFSQNEINKDKLNTSNRSQNKRGGVLQGNSLTQAYKQSINNQQMNTYKNLKNIFVGNSSQMLTNLTLQSEKDRFNYQEGLHLQHQYMSSPQSSLSNKQILYTRVRSPKIQNHSSHTPGINGHSNILNQDLNQMLIEEEAEMPMMINSVAEIQSSTYHSQRISRPASKYKKRQLTLQKSTSKISSGAGVTGVGNAGSNTTQNKKKSSMNKITKNLLADDQKDNMNSYLNRDTFDGSKIEMWGSQSGLGFVAQNQNGQQDFNKITNIGCGGSYLLDMLNNDLNIA</sequence>
<dbReference type="EMBL" id="CCKQ01016004">
    <property type="protein sequence ID" value="CDW87872.1"/>
    <property type="molecule type" value="Genomic_DNA"/>
</dbReference>
<dbReference type="Proteomes" id="UP000039865">
    <property type="component" value="Unassembled WGS sequence"/>
</dbReference>
<feature type="region of interest" description="Disordered" evidence="1">
    <location>
        <begin position="464"/>
        <end position="491"/>
    </location>
</feature>
<feature type="compositionally biased region" description="Polar residues" evidence="1">
    <location>
        <begin position="236"/>
        <end position="252"/>
    </location>
</feature>
<dbReference type="AlphaFoldDB" id="A0A078B3V1"/>
<evidence type="ECO:0000256" key="1">
    <source>
        <dbReference type="SAM" id="MobiDB-lite"/>
    </source>
</evidence>
<reference evidence="2 3" key="1">
    <citation type="submission" date="2014-06" db="EMBL/GenBank/DDBJ databases">
        <authorList>
            <person name="Swart Estienne"/>
        </authorList>
    </citation>
    <scope>NUCLEOTIDE SEQUENCE [LARGE SCALE GENOMIC DNA]</scope>
    <source>
        <strain evidence="2 3">130c</strain>
    </source>
</reference>
<proteinExistence type="predicted"/>
<protein>
    <submittedName>
        <fullName evidence="2">Uncharacterized protein</fullName>
    </submittedName>
</protein>